<dbReference type="EMBL" id="JACYFG010000036">
    <property type="protein sequence ID" value="MBD5780669.1"/>
    <property type="molecule type" value="Genomic_DNA"/>
</dbReference>
<name>A0A927F991_9BACT</name>
<protein>
    <submittedName>
        <fullName evidence="1">Uncharacterized protein</fullName>
    </submittedName>
</protein>
<proteinExistence type="predicted"/>
<reference evidence="1" key="1">
    <citation type="submission" date="2020-09" db="EMBL/GenBank/DDBJ databases">
        <title>Pelagicoccus enzymogenes sp. nov. with an EPS production, isolated from marine sediment.</title>
        <authorList>
            <person name="Feng X."/>
        </authorList>
    </citation>
    <scope>NUCLEOTIDE SEQUENCE</scope>
    <source>
        <strain evidence="1">NFK12</strain>
    </source>
</reference>
<organism evidence="1 2">
    <name type="scientific">Pelagicoccus enzymogenes</name>
    <dbReference type="NCBI Taxonomy" id="2773457"/>
    <lineage>
        <taxon>Bacteria</taxon>
        <taxon>Pseudomonadati</taxon>
        <taxon>Verrucomicrobiota</taxon>
        <taxon>Opitutia</taxon>
        <taxon>Puniceicoccales</taxon>
        <taxon>Pelagicoccaceae</taxon>
        <taxon>Pelagicoccus</taxon>
    </lineage>
</organism>
<comment type="caution">
    <text evidence="1">The sequence shown here is derived from an EMBL/GenBank/DDBJ whole genome shotgun (WGS) entry which is preliminary data.</text>
</comment>
<evidence type="ECO:0000313" key="1">
    <source>
        <dbReference type="EMBL" id="MBD5780669.1"/>
    </source>
</evidence>
<dbReference type="Proteomes" id="UP000622317">
    <property type="component" value="Unassembled WGS sequence"/>
</dbReference>
<gene>
    <name evidence="1" type="ORF">IEN85_14305</name>
</gene>
<dbReference type="AlphaFoldDB" id="A0A927F991"/>
<dbReference type="RefSeq" id="WP_191617765.1">
    <property type="nucleotide sequence ID" value="NZ_JACYFG010000036.1"/>
</dbReference>
<sequence>MDIFATRNALFWLANELGSEVRFAGPREIVLGAMEILVEGRPFLLEGLRSVKGVTTQELQGRASLEVGGCEILVPLPHVLLKAKLANALDLDQSDRQDVKHVKLLAIVLREHLLDLLGVVTEGSERGILAIIREAVAVAMSKEAKRFSTLHALAFEDYLPLAEMRSATSRISSFADVEFLKRYKS</sequence>
<evidence type="ECO:0000313" key="2">
    <source>
        <dbReference type="Proteomes" id="UP000622317"/>
    </source>
</evidence>
<accession>A0A927F991</accession>
<keyword evidence="2" id="KW-1185">Reference proteome</keyword>